<feature type="region of interest" description="Disordered" evidence="7">
    <location>
        <begin position="287"/>
        <end position="307"/>
    </location>
</feature>
<evidence type="ECO:0000256" key="6">
    <source>
        <dbReference type="ARBA" id="ARBA00023136"/>
    </source>
</evidence>
<comment type="similarity">
    <text evidence="2">Belongs to the SLC29A/ENT transporter (TC 2.A.57) family.</text>
</comment>
<dbReference type="PANTHER" id="PTHR10332">
    <property type="entry name" value="EQUILIBRATIVE NUCLEOSIDE TRANSPORTER"/>
    <property type="match status" value="1"/>
</dbReference>
<keyword evidence="3" id="KW-0813">Transport</keyword>
<accession>A0A8H7F3T9</accession>
<feature type="transmembrane region" description="Helical" evidence="8">
    <location>
        <begin position="77"/>
        <end position="98"/>
    </location>
</feature>
<protein>
    <recommendedName>
        <fullName evidence="11">Nucleoside transporter</fullName>
    </recommendedName>
</protein>
<feature type="transmembrane region" description="Helical" evidence="8">
    <location>
        <begin position="205"/>
        <end position="227"/>
    </location>
</feature>
<evidence type="ECO:0000256" key="8">
    <source>
        <dbReference type="SAM" id="Phobius"/>
    </source>
</evidence>
<feature type="transmembrane region" description="Helical" evidence="8">
    <location>
        <begin position="110"/>
        <end position="132"/>
    </location>
</feature>
<feature type="transmembrane region" description="Helical" evidence="8">
    <location>
        <begin position="427"/>
        <end position="443"/>
    </location>
</feature>
<feature type="transmembrane region" description="Helical" evidence="8">
    <location>
        <begin position="324"/>
        <end position="346"/>
    </location>
</feature>
<keyword evidence="4 8" id="KW-0812">Transmembrane</keyword>
<dbReference type="Proteomes" id="UP000629468">
    <property type="component" value="Unassembled WGS sequence"/>
</dbReference>
<evidence type="ECO:0000256" key="1">
    <source>
        <dbReference type="ARBA" id="ARBA00004141"/>
    </source>
</evidence>
<evidence type="ECO:0000313" key="9">
    <source>
        <dbReference type="EMBL" id="KAF7776306.1"/>
    </source>
</evidence>
<dbReference type="PANTHER" id="PTHR10332:SF88">
    <property type="entry name" value="EQUILIBRATIVE NUCLEOSIDE TRANSPORTER 1, ISOFORM A"/>
    <property type="match status" value="1"/>
</dbReference>
<dbReference type="GO" id="GO:0034257">
    <property type="term" value="F:nicotinamide riboside transmembrane transporter activity"/>
    <property type="evidence" value="ECO:0007669"/>
    <property type="project" value="TreeGrafter"/>
</dbReference>
<feature type="transmembrane region" description="Helical" evidence="8">
    <location>
        <begin position="247"/>
        <end position="269"/>
    </location>
</feature>
<dbReference type="GO" id="GO:0000329">
    <property type="term" value="C:fungal-type vacuole membrane"/>
    <property type="evidence" value="ECO:0007669"/>
    <property type="project" value="TreeGrafter"/>
</dbReference>
<dbReference type="Pfam" id="PF01733">
    <property type="entry name" value="Nucleoside_tran"/>
    <property type="match status" value="1"/>
</dbReference>
<name>A0A8H7F3T9_AGABI</name>
<dbReference type="InterPro" id="IPR002259">
    <property type="entry name" value="Eqnu_transpt"/>
</dbReference>
<evidence type="ECO:0000256" key="5">
    <source>
        <dbReference type="ARBA" id="ARBA00022989"/>
    </source>
</evidence>
<reference evidence="9 10" key="1">
    <citation type="journal article" name="Sci. Rep.">
        <title>Telomere-to-telomere assembled and centromere annotated genomes of the two main subspecies of the button mushroom Agaricus bisporus reveal especially polymorphic chromosome ends.</title>
        <authorList>
            <person name="Sonnenberg A.S.M."/>
            <person name="Sedaghat-Telgerd N."/>
            <person name="Lavrijssen B."/>
            <person name="Ohm R.A."/>
            <person name="Hendrickx P.M."/>
            <person name="Scholtmeijer K."/>
            <person name="Baars J.J.P."/>
            <person name="van Peer A."/>
        </authorList>
    </citation>
    <scope>NUCLEOTIDE SEQUENCE [LARGE SCALE GENOMIC DNA]</scope>
    <source>
        <strain evidence="9 10">H119_p4</strain>
    </source>
</reference>
<dbReference type="GO" id="GO:0005886">
    <property type="term" value="C:plasma membrane"/>
    <property type="evidence" value="ECO:0007669"/>
    <property type="project" value="TreeGrafter"/>
</dbReference>
<evidence type="ECO:0000256" key="7">
    <source>
        <dbReference type="SAM" id="MobiDB-lite"/>
    </source>
</evidence>
<feature type="transmembrane region" description="Helical" evidence="8">
    <location>
        <begin position="144"/>
        <end position="162"/>
    </location>
</feature>
<proteinExistence type="inferred from homology"/>
<evidence type="ECO:0000313" key="10">
    <source>
        <dbReference type="Proteomes" id="UP000629468"/>
    </source>
</evidence>
<dbReference type="GO" id="GO:0015205">
    <property type="term" value="F:nucleobase transmembrane transporter activity"/>
    <property type="evidence" value="ECO:0007669"/>
    <property type="project" value="TreeGrafter"/>
</dbReference>
<dbReference type="PRINTS" id="PR01130">
    <property type="entry name" value="DERENTRNSPRT"/>
</dbReference>
<dbReference type="AlphaFoldDB" id="A0A8H7F3T9"/>
<evidence type="ECO:0000256" key="2">
    <source>
        <dbReference type="ARBA" id="ARBA00007965"/>
    </source>
</evidence>
<keyword evidence="5 8" id="KW-1133">Transmembrane helix</keyword>
<evidence type="ECO:0000256" key="3">
    <source>
        <dbReference type="ARBA" id="ARBA00022448"/>
    </source>
</evidence>
<sequence>MNEWTSAKYGWQRPCDFLLRLSIGLTGLSGIYWRTSQTHVRPLLSTLTFTHGSHDDVEGSQPKTPTLVDFKIRWVHLLLGCTILLPWNVMITAMPYFFERVAGSGIEHTFASYLSISCTTSNFMFLAHATLTSKHASPARRARGAIISIGILTFLLVLSTFFTMPPRLFFLFVLVNAAAQSAAGSYLQTAVIAVASLLGPATVQALMAGQAVIAVAVSGVQVVSAVASTWGKSESSSASDGTAEERSAFFFFTLSTLFVLASAVAHHWLINTSTYKAVAAPLEQHSTKVSHSSTDPTSESLLPRGKSEADDDWRQAVRLAKANVTYEIAVSYVFVVTLAIFPPITASVLPVNPETHPLIFTCIHFLVFNIGDLLGRYNCSFPFFLIWCRKRLLVLSLARTLFIPLFLMCNVQRPSMMHSTPIINSDFMFMFILLLFGWSNGYLSSMCMMSAPSVEHNPNLQGHEDVDVAATVANFSLVGGLVLGSAASFAVKSTVCQCNPFTA</sequence>
<organism evidence="9 10">
    <name type="scientific">Agaricus bisporus var. burnettii</name>
    <dbReference type="NCBI Taxonomy" id="192524"/>
    <lineage>
        <taxon>Eukaryota</taxon>
        <taxon>Fungi</taxon>
        <taxon>Dikarya</taxon>
        <taxon>Basidiomycota</taxon>
        <taxon>Agaricomycotina</taxon>
        <taxon>Agaricomycetes</taxon>
        <taxon>Agaricomycetidae</taxon>
        <taxon>Agaricales</taxon>
        <taxon>Agaricineae</taxon>
        <taxon>Agaricaceae</taxon>
        <taxon>Agaricus</taxon>
    </lineage>
</organism>
<gene>
    <name evidence="9" type="ORF">Agabi119p4_4699</name>
</gene>
<comment type="subcellular location">
    <subcellularLocation>
        <location evidence="1">Membrane</location>
        <topology evidence="1">Multi-pass membrane protein</topology>
    </subcellularLocation>
</comment>
<feature type="transmembrane region" description="Helical" evidence="8">
    <location>
        <begin position="358"/>
        <end position="379"/>
    </location>
</feature>
<feature type="transmembrane region" description="Helical" evidence="8">
    <location>
        <begin position="168"/>
        <end position="198"/>
    </location>
</feature>
<feature type="compositionally biased region" description="Polar residues" evidence="7">
    <location>
        <begin position="287"/>
        <end position="300"/>
    </location>
</feature>
<dbReference type="PIRSF" id="PIRSF016379">
    <property type="entry name" value="ENT"/>
    <property type="match status" value="1"/>
</dbReference>
<comment type="caution">
    <text evidence="9">The sequence shown here is derived from an EMBL/GenBank/DDBJ whole genome shotgun (WGS) entry which is preliminary data.</text>
</comment>
<dbReference type="EMBL" id="JABXXO010000006">
    <property type="protein sequence ID" value="KAF7776306.1"/>
    <property type="molecule type" value="Genomic_DNA"/>
</dbReference>
<keyword evidence="6 8" id="KW-0472">Membrane</keyword>
<evidence type="ECO:0000256" key="4">
    <source>
        <dbReference type="ARBA" id="ARBA00022692"/>
    </source>
</evidence>
<evidence type="ECO:0008006" key="11">
    <source>
        <dbReference type="Google" id="ProtNLM"/>
    </source>
</evidence>